<dbReference type="SUPFAM" id="SSF55486">
    <property type="entry name" value="Metalloproteases ('zincins'), catalytic domain"/>
    <property type="match status" value="1"/>
</dbReference>
<dbReference type="InterPro" id="IPR024079">
    <property type="entry name" value="MetalloPept_cat_dom_sf"/>
</dbReference>
<keyword evidence="4" id="KW-1185">Reference proteome</keyword>
<sequence>MKKIVPALVLFLITLLPFVGFAEKFTGFFNFSYSEKENKVTLEVDKLDAEFLYVTSLASGVGSNDLGLDRGKLTGTKVVKFVKAGNKLLLVQSNYDYRASSKNDDEIKAVDDAFAISVLWGFKIEKEESSKFYVDATEFFLQDAANVSATLQRNKEGNYKIEKSRSAIYRDGLKSFPKNSEFEALITFTGEPSGKFVRTVTPSSDVISIYIHHSFIELPDDNYKPRAFDPRAGYFSTTYQDYATPFDQPIVKRFIERHRLEKKNPNARISEPVEPIIYYVDRGTPEPIKSALIEGASWWNEAFEEAGFKNAFIVKEMPQGADMQDVRYNTIQWVHRSTRGWSYGSTISDPRTGEILKGHVSLGSLRIRQDFMIAQGLTSPFGKDTKEIEKAKEMALARIRQLSAHEVGHTIGLAHAYSSSSENRASVMDYPQPLVKIKNGKIDLSEAYDDKIGDWDKIAINYGYREFLDDKKEKEGLDKIIQDYIKNGTTFLSDRTSGGGIQPYTSQWDNGENPYKELERMMVIRRIALSNFGENTIPEGAPYATLEDVLVPVYYYHRYQIAAAAKIIGGLDYRYALKGDGQMITEMISPEDQERALQILLQTISPNELKIPEKLIRMIPPKPMGYGRSSAENIKSNTGLTFDPLAAAGKLTNMVFSELLNPQRAQRLIEYHARNNTQPGFSKLLDELVSATWETYLTNGIDGELQKVANNALLTNLMQLALNPNATPEVKALAWQKIQDLKTLASQKNNSVSLSETKAHYAYAVHQIELFNTNPEKFKEIKTEMPPQGAPIGME</sequence>
<dbReference type="PANTHER" id="PTHR38478">
    <property type="entry name" value="PEPTIDASE M1A AND M12B"/>
    <property type="match status" value="1"/>
</dbReference>
<dbReference type="AlphaFoldDB" id="A0A6I6JWZ6"/>
<reference evidence="3 4" key="1">
    <citation type="submission" date="2019-11" db="EMBL/GenBank/DDBJ databases">
        <authorList>
            <person name="Zheng R.K."/>
            <person name="Sun C.M."/>
        </authorList>
    </citation>
    <scope>NUCLEOTIDE SEQUENCE [LARGE SCALE GENOMIC DNA]</scope>
    <source>
        <strain evidence="3 4">WC007</strain>
    </source>
</reference>
<feature type="domain" description="DUF5117" evidence="2">
    <location>
        <begin position="71"/>
        <end position="263"/>
    </location>
</feature>
<evidence type="ECO:0000313" key="4">
    <source>
        <dbReference type="Proteomes" id="UP000428260"/>
    </source>
</evidence>
<dbReference type="GO" id="GO:0008237">
    <property type="term" value="F:metallopeptidase activity"/>
    <property type="evidence" value="ECO:0007669"/>
    <property type="project" value="InterPro"/>
</dbReference>
<proteinExistence type="predicted"/>
<gene>
    <name evidence="3" type="ORF">GM418_18885</name>
</gene>
<name>A0A6I6JWZ6_9BACT</name>
<dbReference type="Pfam" id="PF16313">
    <property type="entry name" value="DUF4953"/>
    <property type="match status" value="1"/>
</dbReference>
<protein>
    <submittedName>
        <fullName evidence="3">DUF5117 domain-containing protein</fullName>
    </submittedName>
</protein>
<dbReference type="Gene3D" id="3.40.390.10">
    <property type="entry name" value="Collagenase (Catalytic Domain)"/>
    <property type="match status" value="1"/>
</dbReference>
<accession>A0A6I6JWZ6</accession>
<evidence type="ECO:0000259" key="2">
    <source>
        <dbReference type="Pfam" id="PF17148"/>
    </source>
</evidence>
<dbReference type="InterPro" id="IPR033413">
    <property type="entry name" value="DUF5117"/>
</dbReference>
<dbReference type="PANTHER" id="PTHR38478:SF1">
    <property type="entry name" value="ZINC DEPENDENT METALLOPROTEASE DOMAIN LIPOPROTEIN"/>
    <property type="match status" value="1"/>
</dbReference>
<feature type="domain" description="EcxA zinc-binding" evidence="1">
    <location>
        <begin position="390"/>
        <end position="696"/>
    </location>
</feature>
<dbReference type="RefSeq" id="WP_158868803.1">
    <property type="nucleotide sequence ID" value="NZ_CP046401.1"/>
</dbReference>
<dbReference type="InterPro" id="IPR032534">
    <property type="entry name" value="EcxA_zinc-bd"/>
</dbReference>
<evidence type="ECO:0000259" key="1">
    <source>
        <dbReference type="Pfam" id="PF16313"/>
    </source>
</evidence>
<organism evidence="3 4">
    <name type="scientific">Maribellus comscasis</name>
    <dbReference type="NCBI Taxonomy" id="2681766"/>
    <lineage>
        <taxon>Bacteria</taxon>
        <taxon>Pseudomonadati</taxon>
        <taxon>Bacteroidota</taxon>
        <taxon>Bacteroidia</taxon>
        <taxon>Marinilabiliales</taxon>
        <taxon>Prolixibacteraceae</taxon>
        <taxon>Maribellus</taxon>
    </lineage>
</organism>
<dbReference type="KEGG" id="mcos:GM418_18885"/>
<dbReference type="Pfam" id="PF17148">
    <property type="entry name" value="DUF5117"/>
    <property type="match status" value="1"/>
</dbReference>
<dbReference type="EMBL" id="CP046401">
    <property type="protein sequence ID" value="QGY45660.1"/>
    <property type="molecule type" value="Genomic_DNA"/>
</dbReference>
<evidence type="ECO:0000313" key="3">
    <source>
        <dbReference type="EMBL" id="QGY45660.1"/>
    </source>
</evidence>
<dbReference type="CDD" id="cd04276">
    <property type="entry name" value="ZnMc_MMP_like_2"/>
    <property type="match status" value="1"/>
</dbReference>
<dbReference type="InterPro" id="IPR034032">
    <property type="entry name" value="Zn_MMP-like_bac"/>
</dbReference>
<dbReference type="Proteomes" id="UP000428260">
    <property type="component" value="Chromosome"/>
</dbReference>